<dbReference type="CDD" id="cd18500">
    <property type="entry name" value="BACK_IBtk"/>
    <property type="match status" value="1"/>
</dbReference>
<dbReference type="VEuPathDB" id="FungiDB:SeMB42_g07903"/>
<dbReference type="OrthoDB" id="1893551at2759"/>
<dbReference type="SUPFAM" id="SSF50985">
    <property type="entry name" value="RCC1/BLIP-II"/>
    <property type="match status" value="1"/>
</dbReference>
<sequence>MASQAVFEAIRHNNIGSLRSLLEYRPDNHKRPVDVNSRNCDGQTPLYYAILLGNLTICQLLIAHPRVNVNTPDIVSGYTPLHRALYGGHLDIALELLKRRSDCDLAIRDREENTCLDLLNSTVEQPREGERVSVAPSITSGDESATISAASMDEENGNFLVETRSTTSVWTWGSNSNYVLGHQNSDNRQFPERVVIPVPKEIPASIVTLPLFQPHHHGITISRYHTAIATNQGLFTNGFGPGGRLGLCNEETQLRPTLVKGIEGEVQQVAVGEDHTVVITTSGRVFAFGSNRYGQLGYPTDEVVHEGNGFVGSKNPQEVVGALKKIVVMGIAAAKFHTAAFSQQGLLYTWGMNIGQLGHPAQPGASLINPLPRKVTSLPQMDIVQIAVTNNATAVLNKAHEVYVYAEFHWHKLSFSFASFPRRMRVYQIDTRPPHIVKIVGGSNQHPGAHLFAALSSSGDVFMWSPPDKAYAETWQQVTFPQKRPKRVWRTRKKHLAVRDIAIGIDSNLVVRTESGHVFIGTRRKEAKSKESLSDSSDVAYFKFNNVPYLQHITAVTASPNGAYAAIRVDTKPQLIDVPPPSLPNDMRRAFSSSGALSILPTDLRDTDDSPRGLLAGRDLMDDAMFDVLIECDGDIKLRAHSAILGARSLFFRDTLLRPAQPVEIKGDVKFNVTPSDGEGKPVIIQIRGCHGVTMGLVLELIYTGSRRRYWENILSDGKGSATESSPATVKAEYLRMLRLLHIDDINTSATMAKPAMMLSNSFKSLLPTQLNCGIFTTPPFADVMLRLKDGDVCVHQCIIASRCPFFDVMLGSGSRWTMQKVNGLITVALPHLSWQHQMDVVLLHVYSDGSAEDVFKNMEAADMFEWTQDVVNVLTAANELLLDRLKDQCASILAMQMDLTNVISLLEISDLYDSAKLMSACLDYLCWNIETAIETRLLEHVDPNLLTRIGEALRVMQVNRQPFVIGLYAMYRERARMLEEEQKLKRRVMHRAAAANLLSNSKQTDPAPSPPPVTVSPLSRPALEDSPMVSPQDPDSDAAIFEMDGFGGGASNARSVTTETTTDGKAKKIIWQKLDIGQPAIPLTSSASRMTSWSPPANVSADSTGDAALLSTDTLNTVGGLNNTAAQVKGWDVSSSVRKVSLKDIMEETETRKPIVSPEQNNPFLDSRLNSPNKSESQPLLETNRVLNNLNSPDARTLVPPSGKQRTVKPPQWQLPASDSPSGPAVITSIPKSPSFADLPFKVTPDRTMSQRERRRSNKSNVASPALKPSISTSPILVNPSGHGVGETHLKNTGVLTAWTPPDKRVWGVGNGSVFTAGGGMGVKSMKQILEEEELWMKQSLETRIPLSSSPSLLSGAFTDVRLPAAWAQHSASPPGTRGFFTPIVVASSPPAASLATIQAEQEAAAGMKA</sequence>
<dbReference type="Pfam" id="PF00651">
    <property type="entry name" value="BTB"/>
    <property type="match status" value="1"/>
</dbReference>
<dbReference type="Pfam" id="PF00415">
    <property type="entry name" value="RCC1"/>
    <property type="match status" value="2"/>
</dbReference>
<dbReference type="InterPro" id="IPR036770">
    <property type="entry name" value="Ankyrin_rpt-contain_sf"/>
</dbReference>
<dbReference type="PROSITE" id="PS50097">
    <property type="entry name" value="BTB"/>
    <property type="match status" value="2"/>
</dbReference>
<dbReference type="SUPFAM" id="SSF54695">
    <property type="entry name" value="POZ domain"/>
    <property type="match status" value="2"/>
</dbReference>
<dbReference type="PANTHER" id="PTHR22872">
    <property type="entry name" value="BTK-BINDING PROTEIN-RELATED"/>
    <property type="match status" value="1"/>
</dbReference>
<protein>
    <recommendedName>
        <fullName evidence="5">BTB domain-containing protein</fullName>
    </recommendedName>
</protein>
<evidence type="ECO:0000313" key="7">
    <source>
        <dbReference type="Proteomes" id="UP000320475"/>
    </source>
</evidence>
<evidence type="ECO:0000256" key="3">
    <source>
        <dbReference type="PROSITE-ProRule" id="PRU00235"/>
    </source>
</evidence>
<dbReference type="SUPFAM" id="SSF48403">
    <property type="entry name" value="Ankyrin repeat"/>
    <property type="match status" value="1"/>
</dbReference>
<accession>A0A507CUT8</accession>
<feature type="repeat" description="ANK" evidence="2">
    <location>
        <begin position="41"/>
        <end position="62"/>
    </location>
</feature>
<evidence type="ECO:0000256" key="1">
    <source>
        <dbReference type="ARBA" id="ARBA00022737"/>
    </source>
</evidence>
<feature type="region of interest" description="Disordered" evidence="4">
    <location>
        <begin position="1152"/>
        <end position="1226"/>
    </location>
</feature>
<keyword evidence="1" id="KW-0677">Repeat</keyword>
<proteinExistence type="predicted"/>
<feature type="repeat" description="RCC1" evidence="3">
    <location>
        <begin position="345"/>
        <end position="399"/>
    </location>
</feature>
<dbReference type="PROSITE" id="PS50297">
    <property type="entry name" value="ANK_REP_REGION"/>
    <property type="match status" value="2"/>
</dbReference>
<dbReference type="Gene3D" id="1.25.40.20">
    <property type="entry name" value="Ankyrin repeat-containing domain"/>
    <property type="match status" value="1"/>
</dbReference>
<dbReference type="CDD" id="cd18186">
    <property type="entry name" value="BTB_POZ_ZBTB_KLHL-like"/>
    <property type="match status" value="1"/>
</dbReference>
<feature type="repeat" description="ANK" evidence="2">
    <location>
        <begin position="76"/>
        <end position="108"/>
    </location>
</feature>
<dbReference type="PROSITE" id="PS50012">
    <property type="entry name" value="RCC1_3"/>
    <property type="match status" value="3"/>
</dbReference>
<name>A0A507CUT8_9FUNG</name>
<dbReference type="InterPro" id="IPR000408">
    <property type="entry name" value="Reg_chr_condens"/>
</dbReference>
<feature type="compositionally biased region" description="Polar residues" evidence="4">
    <location>
        <begin position="1159"/>
        <end position="1195"/>
    </location>
</feature>
<dbReference type="InterPro" id="IPR002110">
    <property type="entry name" value="Ankyrin_rpt"/>
</dbReference>
<dbReference type="PANTHER" id="PTHR22872:SF2">
    <property type="entry name" value="INHIBITOR OF BRUTON TYROSINE KINASE"/>
    <property type="match status" value="1"/>
</dbReference>
<dbReference type="Pfam" id="PF12796">
    <property type="entry name" value="Ank_2"/>
    <property type="match status" value="1"/>
</dbReference>
<reference evidence="6 7" key="1">
    <citation type="journal article" date="2019" name="Sci. Rep.">
        <title>Comparative genomics of chytrid fungi reveal insights into the obligate biotrophic and pathogenic lifestyle of Synchytrium endobioticum.</title>
        <authorList>
            <person name="van de Vossenberg B.T.L.H."/>
            <person name="Warris S."/>
            <person name="Nguyen H.D.T."/>
            <person name="van Gent-Pelzer M.P.E."/>
            <person name="Joly D.L."/>
            <person name="van de Geest H.C."/>
            <person name="Bonants P.J.M."/>
            <person name="Smith D.S."/>
            <person name="Levesque C.A."/>
            <person name="van der Lee T.A.J."/>
        </authorList>
    </citation>
    <scope>NUCLEOTIDE SEQUENCE [LARGE SCALE GENOMIC DNA]</scope>
    <source>
        <strain evidence="6 7">LEV6574</strain>
    </source>
</reference>
<dbReference type="Proteomes" id="UP000320475">
    <property type="component" value="Unassembled WGS sequence"/>
</dbReference>
<dbReference type="Gene3D" id="2.130.10.30">
    <property type="entry name" value="Regulator of chromosome condensation 1/beta-lactamase-inhibitor protein II"/>
    <property type="match status" value="1"/>
</dbReference>
<gene>
    <name evidence="6" type="ORF">SeLEV6574_g05369</name>
</gene>
<feature type="repeat" description="RCC1" evidence="3">
    <location>
        <begin position="283"/>
        <end position="344"/>
    </location>
</feature>
<dbReference type="PRINTS" id="PR00633">
    <property type="entry name" value="RCCNDNSATION"/>
</dbReference>
<dbReference type="InterPro" id="IPR051625">
    <property type="entry name" value="Signaling_Regulatory_Domain"/>
</dbReference>
<dbReference type="InterPro" id="IPR011333">
    <property type="entry name" value="SKP1/BTB/POZ_sf"/>
</dbReference>
<evidence type="ECO:0000259" key="5">
    <source>
        <dbReference type="PROSITE" id="PS50097"/>
    </source>
</evidence>
<dbReference type="InterPro" id="IPR009091">
    <property type="entry name" value="RCC1/BLIP-II"/>
</dbReference>
<dbReference type="Gene3D" id="3.30.710.10">
    <property type="entry name" value="Potassium Channel Kv1.1, Chain A"/>
    <property type="match status" value="2"/>
</dbReference>
<keyword evidence="2" id="KW-0040">ANK repeat</keyword>
<comment type="caution">
    <text evidence="6">The sequence shown here is derived from an EMBL/GenBank/DDBJ whole genome shotgun (WGS) entry which is preliminary data.</text>
</comment>
<feature type="domain" description="BTB" evidence="5">
    <location>
        <begin position="782"/>
        <end position="849"/>
    </location>
</feature>
<feature type="repeat" description="RCC1" evidence="3">
    <location>
        <begin position="232"/>
        <end position="282"/>
    </location>
</feature>
<feature type="domain" description="BTB" evidence="5">
    <location>
        <begin position="626"/>
        <end position="705"/>
    </location>
</feature>
<dbReference type="EMBL" id="QEAM01000249">
    <property type="protein sequence ID" value="TPX42858.1"/>
    <property type="molecule type" value="Genomic_DNA"/>
</dbReference>
<evidence type="ECO:0000256" key="4">
    <source>
        <dbReference type="SAM" id="MobiDB-lite"/>
    </source>
</evidence>
<dbReference type="InterPro" id="IPR000210">
    <property type="entry name" value="BTB/POZ_dom"/>
</dbReference>
<dbReference type="Pfam" id="PF13540">
    <property type="entry name" value="RCC1_2"/>
    <property type="match status" value="1"/>
</dbReference>
<feature type="region of interest" description="Disordered" evidence="4">
    <location>
        <begin position="1238"/>
        <end position="1279"/>
    </location>
</feature>
<feature type="non-terminal residue" evidence="6">
    <location>
        <position position="1411"/>
    </location>
</feature>
<evidence type="ECO:0000313" key="6">
    <source>
        <dbReference type="EMBL" id="TPX42858.1"/>
    </source>
</evidence>
<feature type="region of interest" description="Disordered" evidence="4">
    <location>
        <begin position="998"/>
        <end position="1045"/>
    </location>
</feature>
<dbReference type="SMART" id="SM00248">
    <property type="entry name" value="ANK"/>
    <property type="match status" value="3"/>
</dbReference>
<dbReference type="PROSITE" id="PS50088">
    <property type="entry name" value="ANK_REPEAT"/>
    <property type="match status" value="2"/>
</dbReference>
<evidence type="ECO:0000256" key="2">
    <source>
        <dbReference type="PROSITE-ProRule" id="PRU00023"/>
    </source>
</evidence>
<organism evidence="6 7">
    <name type="scientific">Synchytrium endobioticum</name>
    <dbReference type="NCBI Taxonomy" id="286115"/>
    <lineage>
        <taxon>Eukaryota</taxon>
        <taxon>Fungi</taxon>
        <taxon>Fungi incertae sedis</taxon>
        <taxon>Chytridiomycota</taxon>
        <taxon>Chytridiomycota incertae sedis</taxon>
        <taxon>Chytridiomycetes</taxon>
        <taxon>Synchytriales</taxon>
        <taxon>Synchytriaceae</taxon>
        <taxon>Synchytrium</taxon>
    </lineage>
</organism>